<proteinExistence type="inferred from homology"/>
<dbReference type="Pfam" id="PF00480">
    <property type="entry name" value="ROK"/>
    <property type="match status" value="1"/>
</dbReference>
<comment type="similarity">
    <text evidence="1">Belongs to the ROK (NagC/XylR) family.</text>
</comment>
<evidence type="ECO:0000313" key="2">
    <source>
        <dbReference type="EMBL" id="BDZ54021.1"/>
    </source>
</evidence>
<evidence type="ECO:0000256" key="1">
    <source>
        <dbReference type="ARBA" id="ARBA00006479"/>
    </source>
</evidence>
<name>A0ABN6YAD8_9MICO</name>
<dbReference type="Gene3D" id="3.30.420.40">
    <property type="match status" value="2"/>
</dbReference>
<organism evidence="2 3">
    <name type="scientific">Agromyces marinus</name>
    <dbReference type="NCBI Taxonomy" id="1389020"/>
    <lineage>
        <taxon>Bacteria</taxon>
        <taxon>Bacillati</taxon>
        <taxon>Actinomycetota</taxon>
        <taxon>Actinomycetes</taxon>
        <taxon>Micrococcales</taxon>
        <taxon>Microbacteriaceae</taxon>
        <taxon>Agromyces</taxon>
    </lineage>
</organism>
<dbReference type="EMBL" id="AP027734">
    <property type="protein sequence ID" value="BDZ54021.1"/>
    <property type="molecule type" value="Genomic_DNA"/>
</dbReference>
<dbReference type="InterPro" id="IPR043129">
    <property type="entry name" value="ATPase_NBD"/>
</dbReference>
<dbReference type="PANTHER" id="PTHR18964:SF173">
    <property type="entry name" value="GLUCOKINASE"/>
    <property type="match status" value="1"/>
</dbReference>
<evidence type="ECO:0000313" key="3">
    <source>
        <dbReference type="Proteomes" id="UP001321477"/>
    </source>
</evidence>
<evidence type="ECO:0008006" key="4">
    <source>
        <dbReference type="Google" id="ProtNLM"/>
    </source>
</evidence>
<dbReference type="InterPro" id="IPR000600">
    <property type="entry name" value="ROK"/>
</dbReference>
<dbReference type="SUPFAM" id="SSF53067">
    <property type="entry name" value="Actin-like ATPase domain"/>
    <property type="match status" value="1"/>
</dbReference>
<sequence length="333" mass="33172">MTVAALRAGADHVVGIDLGGTKVRAGIARRAADAEPLAVIERATVPGGGRGLVDQLATLVRELAAVAGTGQPAVDGAPGARVADGAPGAPGTVAAIGIGGAGVPDTTAGGFDRAPNLGDLASFSLADELAFELACPVVIENDVNVAALGELAGGVGREHDCFAFVSVGTGIGMGLVLERRIVRGAGNAAGEIGYLPIGADPSEPSSHRRGALEEVVAGDALARRYGDAVTAREVFARAEAGDARALASIDEEAKWIAHAIAAVDAVVDPGRYVLGGGIGTRPELLGRIHPWLARLGRGGLPVTISELGDSAPVLGALRLAADAAPRPHEGVPA</sequence>
<accession>A0ABN6YAD8</accession>
<protein>
    <recommendedName>
        <fullName evidence="4">ROK family protein</fullName>
    </recommendedName>
</protein>
<dbReference type="RefSeq" id="WP_234661014.1">
    <property type="nucleotide sequence ID" value="NZ_AP027734.1"/>
</dbReference>
<keyword evidence="3" id="KW-1185">Reference proteome</keyword>
<reference evidence="3" key="1">
    <citation type="journal article" date="2019" name="Int. J. Syst. Evol. Microbiol.">
        <title>The Global Catalogue of Microorganisms (GCM) 10K type strain sequencing project: providing services to taxonomists for standard genome sequencing and annotation.</title>
        <authorList>
            <consortium name="The Broad Institute Genomics Platform"/>
            <consortium name="The Broad Institute Genome Sequencing Center for Infectious Disease"/>
            <person name="Wu L."/>
            <person name="Ma J."/>
        </authorList>
    </citation>
    <scope>NUCLEOTIDE SEQUENCE [LARGE SCALE GENOMIC DNA]</scope>
    <source>
        <strain evidence="3">NBRC 109019</strain>
    </source>
</reference>
<gene>
    <name evidence="2" type="ORF">GCM10025870_10940</name>
</gene>
<dbReference type="Proteomes" id="UP001321477">
    <property type="component" value="Chromosome"/>
</dbReference>
<dbReference type="PANTHER" id="PTHR18964">
    <property type="entry name" value="ROK (REPRESSOR, ORF, KINASE) FAMILY"/>
    <property type="match status" value="1"/>
</dbReference>